<dbReference type="InterPro" id="IPR020845">
    <property type="entry name" value="AMP-binding_CS"/>
</dbReference>
<dbReference type="PROSITE" id="PS50075">
    <property type="entry name" value="CARRIER"/>
    <property type="match status" value="3"/>
</dbReference>
<protein>
    <recommendedName>
        <fullName evidence="6">Carrier domain-containing protein</fullName>
    </recommendedName>
</protein>
<dbReference type="InterPro" id="IPR000873">
    <property type="entry name" value="AMP-dep_synth/lig_dom"/>
</dbReference>
<dbReference type="GO" id="GO:0005737">
    <property type="term" value="C:cytoplasm"/>
    <property type="evidence" value="ECO:0007669"/>
    <property type="project" value="TreeGrafter"/>
</dbReference>
<gene>
    <name evidence="7" type="ORF">DL764_000376</name>
</gene>
<dbReference type="GO" id="GO:0043041">
    <property type="term" value="P:amino acid activation for nonribosomal peptide biosynthetic process"/>
    <property type="evidence" value="ECO:0007669"/>
    <property type="project" value="TreeGrafter"/>
</dbReference>
<evidence type="ECO:0000256" key="5">
    <source>
        <dbReference type="SAM" id="MobiDB-lite"/>
    </source>
</evidence>
<keyword evidence="3" id="KW-0436">Ligase</keyword>
<dbReference type="CDD" id="cd05918">
    <property type="entry name" value="A_NRPS_SidN3_like"/>
    <property type="match status" value="3"/>
</dbReference>
<dbReference type="OrthoDB" id="416786at2759"/>
<dbReference type="SUPFAM" id="SSF56801">
    <property type="entry name" value="Acetyl-CoA synthetase-like"/>
    <property type="match status" value="3"/>
</dbReference>
<accession>A0A4Q4TZ27</accession>
<dbReference type="InterPro" id="IPR010071">
    <property type="entry name" value="AA_adenyl_dom"/>
</dbReference>
<dbReference type="EMBL" id="QJNU01000010">
    <property type="protein sequence ID" value="RYP10940.1"/>
    <property type="molecule type" value="Genomic_DNA"/>
</dbReference>
<dbReference type="Gene3D" id="3.40.50.12780">
    <property type="entry name" value="N-terminal domain of ligase-like"/>
    <property type="match status" value="3"/>
</dbReference>
<evidence type="ECO:0000313" key="7">
    <source>
        <dbReference type="EMBL" id="RYP10940.1"/>
    </source>
</evidence>
<dbReference type="STRING" id="155417.A0A4Q4TZ27"/>
<dbReference type="SMART" id="SM00823">
    <property type="entry name" value="PKS_PP"/>
    <property type="match status" value="2"/>
</dbReference>
<dbReference type="Pfam" id="PF00501">
    <property type="entry name" value="AMP-binding"/>
    <property type="match status" value="3"/>
</dbReference>
<dbReference type="Proteomes" id="UP000293360">
    <property type="component" value="Unassembled WGS sequence"/>
</dbReference>
<comment type="caution">
    <text evidence="7">The sequence shown here is derived from an EMBL/GenBank/DDBJ whole genome shotgun (WGS) entry which is preliminary data.</text>
</comment>
<keyword evidence="2" id="KW-0597">Phosphoprotein</keyword>
<dbReference type="PANTHER" id="PTHR45527:SF1">
    <property type="entry name" value="FATTY ACID SYNTHASE"/>
    <property type="match status" value="1"/>
</dbReference>
<dbReference type="NCBIfam" id="TIGR01733">
    <property type="entry name" value="AA-adenyl-dom"/>
    <property type="match status" value="3"/>
</dbReference>
<dbReference type="Pfam" id="PF00550">
    <property type="entry name" value="PP-binding"/>
    <property type="match status" value="3"/>
</dbReference>
<evidence type="ECO:0000259" key="6">
    <source>
        <dbReference type="PROSITE" id="PS50075"/>
    </source>
</evidence>
<dbReference type="Gene3D" id="3.30.559.30">
    <property type="entry name" value="Nonribosomal peptide synthetase, condensation domain"/>
    <property type="match status" value="4"/>
</dbReference>
<dbReference type="PROSITE" id="PS00012">
    <property type="entry name" value="PHOSPHOPANTETHEINE"/>
    <property type="match status" value="2"/>
</dbReference>
<dbReference type="InterPro" id="IPR023213">
    <property type="entry name" value="CAT-like_dom_sf"/>
</dbReference>
<evidence type="ECO:0000313" key="8">
    <source>
        <dbReference type="Proteomes" id="UP000293360"/>
    </source>
</evidence>
<dbReference type="Gene3D" id="1.10.1200.10">
    <property type="entry name" value="ACP-like"/>
    <property type="match status" value="3"/>
</dbReference>
<proteinExistence type="inferred from homology"/>
<feature type="compositionally biased region" description="Basic and acidic residues" evidence="5">
    <location>
        <begin position="31"/>
        <end position="40"/>
    </location>
</feature>
<dbReference type="PROSITE" id="PS00455">
    <property type="entry name" value="AMP_BINDING"/>
    <property type="match status" value="1"/>
</dbReference>
<dbReference type="GO" id="GO:0016874">
    <property type="term" value="F:ligase activity"/>
    <property type="evidence" value="ECO:0007669"/>
    <property type="project" value="UniProtKB-KW"/>
</dbReference>
<dbReference type="InterPro" id="IPR045851">
    <property type="entry name" value="AMP-bd_C_sf"/>
</dbReference>
<dbReference type="Pfam" id="PF00668">
    <property type="entry name" value="Condensation"/>
    <property type="match status" value="4"/>
</dbReference>
<dbReference type="FunFam" id="1.10.1200.10:FF:000005">
    <property type="entry name" value="Nonribosomal peptide synthetase 1"/>
    <property type="match status" value="1"/>
</dbReference>
<dbReference type="Gene3D" id="3.30.300.30">
    <property type="match status" value="3"/>
</dbReference>
<dbReference type="CDD" id="cd19542">
    <property type="entry name" value="CT_NRPS-like"/>
    <property type="match status" value="2"/>
</dbReference>
<dbReference type="PANTHER" id="PTHR45527">
    <property type="entry name" value="NONRIBOSOMAL PEPTIDE SYNTHETASE"/>
    <property type="match status" value="1"/>
</dbReference>
<dbReference type="InterPro" id="IPR001242">
    <property type="entry name" value="Condensation_dom"/>
</dbReference>
<evidence type="ECO:0000256" key="4">
    <source>
        <dbReference type="ARBA" id="ARBA00029454"/>
    </source>
</evidence>
<dbReference type="SUPFAM" id="SSF52777">
    <property type="entry name" value="CoA-dependent acyltransferases"/>
    <property type="match status" value="7"/>
</dbReference>
<sequence>MEPVGTSHVISEILENPGQTIGQLLDDESMLHESTGHSPDDSGLPYNTPDSLLEDVSHTESLANKDPSIEFWRSHLRTVEPCILTRLKPGIAPSIPSALRSVGVDLDGISARFHDFCKSTNIALATVFKVAWGIVLRTYTGSDHVCFGYGTIGRKMFVDGVEATIRPWVNILPCGMQFEGEMTLLDTVHKAESDFIQALPYQHVSLAEIHHGMGVGSDALFNTSIIFWPKESSFHDPIPGALSPRVTETEGPTEYDIIVHVDSEWQCSLSYWDHFVSDEQAGHLAGALSVAFTSIVKSPYQAIEQMEMLSHLDQQKLSQWNGVAPIASESCLHDLIDQQCHSQPDSPAVISWDGSFTYRELDRLSSSLADQLHAAGVEPEVFVPVCFDRCKWVPIAMLGVIKAGGAFCALDTSYPLSRLTEICQELKSTVILTTANNARQADRLAPTMIVLGDDLWTDNSYDGQGQRAPLSNVCPNNALCAVFTSGSTGKPKGIVLEHRSFSSSVLGSLKPLDIRPHDRVLHFGSYAFDISIFEILAALTAGASVAIPSEEVRIKDLPRTVRELQATWAFLTPTLTRMYQSEDFPSLRTLCVGGEAIHALDIEMWASKNLITGYNPAECCPLGISGLVDRSAVNFLGWSFPSQAAWIVDPRDCQKLVPVGAVGELVIEGPVVARGYINDPTCSLPDSPFVPSPPRWLHRFRASPSQDTRLYRTGDLVQYGCNGAMHFIGRKDLQVKVRGQRIELAEIEFHLYRALLPFARKVVVEAMAFTNRTSIIAFIMSAEHPDPQKGADIVRPLELEEITQEFEIRVANAASKLRSTLPRYMVPTAYLPVRHIPMSRSGKIDRRQLRSLALSLPRETLHRIEGQSRPGEAPATDTELRLHRLFALVLDLSPDQIRADSDFFRLGGDSIQAMKLLALAPLEGLCDLTYQDIFSHPRLRDMALVSSSSFDLPSSTPEDFGPAPFTLIQDADSLTKIASEQCGVAVGDIEDIYPCTPLQASLIASTAHDQDAYVALQSFTLQDDIDIYRLKAAWNIAAEDHPILRTRIIQTSAGASYQAIVRGPLSFSEETSSEDLHHQFQLSIGLGTPLVQLCITKGRLLVAMHHALYDGRSLPLLVAEVDRAYRQLPVQQRPLFNYFVKHVVESMDSGTSFWKAELQDADPVHFPALPFLNYKPQPQSLIAKSIVLTAPTDAQLNVTVATELKLAWAVTSNTYTNSQDIIFGVLSSGRGAPVAGVDTILGPTIASTPFRVLIDPAQEVREALEEVQYRSVEQTRYEHIGLQRISQQGQNAAAACSFQTMLVVEPNQPDETQGAWFSRHEFLSELTRFSSHLLTIRCQLLPGLVEVTSIFDPSVVPDPQMQRILSQFQHILTQIHAVGSRNTTIGDINRLSFHDWDELQTWNSTLPPITELCVHRMIQEKCRRKPEALAIHSWDGDLTYNELEDYAGRLASHLQTLGIGPNTFVAVYLEKSLWTVVAQLAVLIAGAAFATLETSQPINRLREICRTVQPAVVLTSDQLRISGADLGVSAPLLVVNQQLFCREAGCHSQSFENHIVKASDAMYSIATSGTTGKPKVVVIEHQAFLANLRPLVDRWGFTADSRVLQFSGYSFDAMVVEHFITLLVGGCICIPSSFNRDNRLAVSMKEMRINWAMLTASAIQLLTPASVPTLQTLVQAGEPMHQGIIDHWASHVRLFNGYGPAECSVISSTSNVVRLDARNPKNIGFATGGVCWIVDPEHAESQPVPIGAEGELIIEGAILARGYLGDPVRTATAFTSRPRWLDDFRGSSGENRVYRTGDIVRYDPDGSISYVRRKDSQVKLRGQRVELLEVEHHVQNCFPDALQVVADIITLPDTRSSILVALILTTSTSSSNVSIQSYPNNGEAMIARGLLLLANNPRFLVDAHAAELALQERVPSYMVPSLFLPISHIPRDASGKVNRGEITRSLASLSREDWDGYVYTDRVAPSTDLERELKMIWARILNITPDTIGIHDSFFRLGGDSITCMQVAAQCSTAGIPITVKDIFKQRTIEKLAAEAVVVQCPEPSTTEVINTIEAEFSLYSPGQLEEYITHIRPQLEKGQIVEDIYPCSPIQRGILMSHSRNPGYYEEAIQWKVLSRTPIDIDRLRDAWGQVVDRHAVLRTVFLDVCEENYLDQVVLRNHLPTVLVYNDGEGPGKPVPAGYPQPMHHLQVKRSSAGEITVCLHINHALVDGHSLFIIKRDLAMAYEGRLASSRAPSLYRDYIAYLQNCHLQKQSGEYWKSYIEGTVPCLFPSLKSLDAQDLPQPFEAVTLELGTTVDLTQFCEDHKLALTCVLHVVWAIVVQRYTAMDEVCFGYMTSGRHVPVAGAQDIVGPLFNILVARVGLPYDAPVLSIVQKYQDGFLTSLDHQHQSLAETLHSIKSASGGLFNTLVSIFNDTREGDPSQKPSGVTLVGDDVHSRSEYPVTLNLLMLADKIHMQLSYHTSLLSGNYARMVAKTFRHVLATVLKQPQLRLNEVEVLDEEHRSNLYERNNAMLSSSLAEELIGQDVGVEMIVPVLLEKTCWAPVAMVAVLKSGASFVLMDASHPLGRLQTIYEATNAPVILASPQTLSKAVALSPHVIEVTNRLFEQEQAEQRHLWPRVAVKGSNAAYMVFTSGSTGKPKGAVVDHSGLATAAEHLQSRVYINSASRVLQFSSHAWDIPMTDVLLTLRVGGCICIPSDEERTGNIVQAANRMMVNWAFLTPTVARLVKPEDFTHLETLVLGGEAISPTDLTTWHDKVRLIQGYGPAECSLISTVSELLTLSSNPRNIGQPNGCVAWVVHRDNHHLLAPSGAIGELVLEGPIVGRGYINDPERSAAAFVDPPSWLARLRDGHAPNRLYKTGDLVRSGPDGSLFFVGRKDDQVKIRGQRVELGEVEAIVSQAFPRSHVVVELVKDLGSAFLVALILQKETAHPPPSSSSSLLHPPSDLFRESVSAAVSGLRETMPSYMIPTVFLPLAHLPRTPTGKTDRKLLRDHIASLSRMELEAYSTVDATRRTPSTPLEARLQEHVGCVLHRSSHSIPLDEDLFTVGLDSLTAMALATSAREDGLVIPVPTIFQHPRLSELAAVLGQEQEIKQERCLAPPPNPLMASMDELCARWQLHRSQVVNIVPTTYFQRGSIASHHTNFIALHFSCPLDRITLRTAVVALVQKHAILRTAFVPFQETFVQFSLRDFDLPVQEIRTDEDDPSVVAESICREADRIPVSFGTPSTELLLILGRAGGRLSAVLRLHRAQYDGIAVSCIIADLHAAFDEATLSPRPTLEYADFIISRAAHNSPAVFQIWRELLQGSSMTYLVPPDEYIRSTDRSHTELLVTSSCDIPMPDTKGGFTMATVIKAAWTLCLAQQTQTHDVVFAQLVRNRHLAIAGIERTVGPCINYVPVRVPLKPDWTAKELLHWVQRQHIRTMTCDAADWDDLVIESTSWPRDTEFGSAVHYLSAPVAGDYLFPGDIPCRFQIYDFKMVHTYPMVTCLPFPSVEDSTVTVLRIILTSAVFGQGLADQLLSLFRDMVIQLTSHTEISVLELLDGWNKERYT</sequence>
<name>A0A4Q4TZ27_9PEZI</name>
<feature type="domain" description="Carrier" evidence="6">
    <location>
        <begin position="876"/>
        <end position="950"/>
    </location>
</feature>
<feature type="region of interest" description="Disordered" evidence="5">
    <location>
        <begin position="31"/>
        <end position="50"/>
    </location>
</feature>
<dbReference type="GO" id="GO:0031177">
    <property type="term" value="F:phosphopantetheine binding"/>
    <property type="evidence" value="ECO:0007669"/>
    <property type="project" value="InterPro"/>
</dbReference>
<dbReference type="InterPro" id="IPR020806">
    <property type="entry name" value="PKS_PP-bd"/>
</dbReference>
<keyword evidence="8" id="KW-1185">Reference proteome</keyword>
<dbReference type="InterPro" id="IPR036736">
    <property type="entry name" value="ACP-like_sf"/>
</dbReference>
<feature type="domain" description="Carrier" evidence="6">
    <location>
        <begin position="1964"/>
        <end position="2040"/>
    </location>
</feature>
<dbReference type="InterPro" id="IPR042099">
    <property type="entry name" value="ANL_N_sf"/>
</dbReference>
<reference evidence="7 8" key="1">
    <citation type="submission" date="2018-06" db="EMBL/GenBank/DDBJ databases">
        <title>Complete Genomes of Monosporascus.</title>
        <authorList>
            <person name="Robinson A.J."/>
            <person name="Natvig D.O."/>
        </authorList>
    </citation>
    <scope>NUCLEOTIDE SEQUENCE [LARGE SCALE GENOMIC DNA]</scope>
    <source>
        <strain evidence="7 8">CBS 110550</strain>
    </source>
</reference>
<keyword evidence="1" id="KW-0596">Phosphopantetheine</keyword>
<evidence type="ECO:0000256" key="3">
    <source>
        <dbReference type="ARBA" id="ARBA00022598"/>
    </source>
</evidence>
<organism evidence="7 8">
    <name type="scientific">Monosporascus ibericus</name>
    <dbReference type="NCBI Taxonomy" id="155417"/>
    <lineage>
        <taxon>Eukaryota</taxon>
        <taxon>Fungi</taxon>
        <taxon>Dikarya</taxon>
        <taxon>Ascomycota</taxon>
        <taxon>Pezizomycotina</taxon>
        <taxon>Sordariomycetes</taxon>
        <taxon>Xylariomycetidae</taxon>
        <taxon>Xylariales</taxon>
        <taxon>Xylariales incertae sedis</taxon>
        <taxon>Monosporascus</taxon>
    </lineage>
</organism>
<comment type="similarity">
    <text evidence="4">Belongs to the NRP synthetase family.</text>
</comment>
<dbReference type="CDD" id="cd19545">
    <property type="entry name" value="FUM14_C_NRPS-like"/>
    <property type="match status" value="1"/>
</dbReference>
<dbReference type="GO" id="GO:0044550">
    <property type="term" value="P:secondary metabolite biosynthetic process"/>
    <property type="evidence" value="ECO:0007669"/>
    <property type="project" value="TreeGrafter"/>
</dbReference>
<dbReference type="FunFam" id="3.30.559.30:FF:000003">
    <property type="entry name" value="Nonribosomal peptide synthase SidD"/>
    <property type="match status" value="1"/>
</dbReference>
<dbReference type="SUPFAM" id="SSF47336">
    <property type="entry name" value="ACP-like"/>
    <property type="match status" value="3"/>
</dbReference>
<feature type="domain" description="Carrier" evidence="6">
    <location>
        <begin position="3015"/>
        <end position="3091"/>
    </location>
</feature>
<evidence type="ECO:0000256" key="2">
    <source>
        <dbReference type="ARBA" id="ARBA00022553"/>
    </source>
</evidence>
<dbReference type="InterPro" id="IPR009081">
    <property type="entry name" value="PP-bd_ACP"/>
</dbReference>
<dbReference type="InterPro" id="IPR006162">
    <property type="entry name" value="Ppantetheine_attach_site"/>
</dbReference>
<evidence type="ECO:0000256" key="1">
    <source>
        <dbReference type="ARBA" id="ARBA00022450"/>
    </source>
</evidence>
<dbReference type="Gene3D" id="3.30.559.10">
    <property type="entry name" value="Chloramphenicol acetyltransferase-like domain"/>
    <property type="match status" value="3"/>
</dbReference>
<dbReference type="FunFam" id="3.30.300.30:FF:000015">
    <property type="entry name" value="Nonribosomal peptide synthase SidD"/>
    <property type="match status" value="3"/>
</dbReference>
<dbReference type="NCBIfam" id="NF003417">
    <property type="entry name" value="PRK04813.1"/>
    <property type="match status" value="4"/>
</dbReference>